<reference evidence="2 3" key="1">
    <citation type="journal article" date="2018" name="Mol. Biol. Evol.">
        <title>Analysis of the draft genome of the red seaweed Gracilariopsis chorda provides insights into genome size evolution in Rhodophyta.</title>
        <authorList>
            <person name="Lee J."/>
            <person name="Yang E.C."/>
            <person name="Graf L."/>
            <person name="Yang J.H."/>
            <person name="Qiu H."/>
            <person name="Zel Zion U."/>
            <person name="Chan C.X."/>
            <person name="Stephens T.G."/>
            <person name="Weber A.P.M."/>
            <person name="Boo G.H."/>
            <person name="Boo S.M."/>
            <person name="Kim K.M."/>
            <person name="Shin Y."/>
            <person name="Jung M."/>
            <person name="Lee S.J."/>
            <person name="Yim H.S."/>
            <person name="Lee J.H."/>
            <person name="Bhattacharya D."/>
            <person name="Yoon H.S."/>
        </authorList>
    </citation>
    <scope>NUCLEOTIDE SEQUENCE [LARGE SCALE GENOMIC DNA]</scope>
    <source>
        <strain evidence="2 3">SKKU-2015</strain>
        <tissue evidence="2">Whole body</tissue>
    </source>
</reference>
<organism evidence="2 3">
    <name type="scientific">Gracilariopsis chorda</name>
    <dbReference type="NCBI Taxonomy" id="448386"/>
    <lineage>
        <taxon>Eukaryota</taxon>
        <taxon>Rhodophyta</taxon>
        <taxon>Florideophyceae</taxon>
        <taxon>Rhodymeniophycidae</taxon>
        <taxon>Gracilariales</taxon>
        <taxon>Gracilariaceae</taxon>
        <taxon>Gracilariopsis</taxon>
    </lineage>
</organism>
<dbReference type="Pfam" id="PF13621">
    <property type="entry name" value="Cupin_8"/>
    <property type="match status" value="1"/>
</dbReference>
<dbReference type="Gene3D" id="3.30.460.10">
    <property type="entry name" value="Beta Polymerase, domain 2"/>
    <property type="match status" value="1"/>
</dbReference>
<dbReference type="PANTHER" id="PTHR12461">
    <property type="entry name" value="HYPOXIA-INDUCIBLE FACTOR 1 ALPHA INHIBITOR-RELATED"/>
    <property type="match status" value="1"/>
</dbReference>
<dbReference type="SUPFAM" id="SSF51197">
    <property type="entry name" value="Clavaminate synthase-like"/>
    <property type="match status" value="1"/>
</dbReference>
<evidence type="ECO:0000259" key="1">
    <source>
        <dbReference type="PROSITE" id="PS51184"/>
    </source>
</evidence>
<sequence length="656" mass="73803">MLALAFHTPARIQTGCRFHSHQGHRGLYRCTQRSHHRFASLATTFTEAVSKGYVKDFGRVLKLNPDLSFGENQTVTVSEIWKPALEVVTATILESIGNAVLAIHVRGSVASGNYFEDGRSDLDLVVIMREHASIQRQRSLRDKIRAQMKSLSEFPPLQVDLRCIKSSHVSRSMSIVLRHYSAVIYGSREPAAPIKLDNSRTFTLAMNIKDSERVCLSAFEIEERASSFELKLYAIQWLCKKCLRALTELALTRTKKYARELVPCFGICSQAYPEYSDALLTGLQVACAHKSSGYAGLNQPDLLRIGLETAQDLVELVEDVFLKNTYGANSESLEYAITKQSISTLSPSLLQLTSQVVEGSLAGLSSWQYSFVNPDGAFSRHSLPRIEIRPGGGVEERPVHSFAENKKRSRLADVLVECTTPFVVRQITDGVDTLSILGKLMQTHLTVACRLSPSNVVTFCRSEHSWITERLWSSPSAIRYLRTPEAVHRLQEKCSLPPLVYKQSQRETLYIQTTTFRSEQLFDFRREKGAKIAQSERIWISAHGTVSSLHYDASYSVLVQRSGKKRMIFFSPECLGELGIYPLGHPLHRRARVNLCRQNSQKFQKFWNSFASSGLEVVLNPGDLVVFPPFWSHYTESLAGKNELSVSHTLRYITSS</sequence>
<dbReference type="InterPro" id="IPR041667">
    <property type="entry name" value="Cupin_8"/>
</dbReference>
<dbReference type="InterPro" id="IPR043519">
    <property type="entry name" value="NT_sf"/>
</dbReference>
<protein>
    <submittedName>
        <fullName evidence="2">Hypoxia-inducible factor 1-alpha inhibitor</fullName>
    </submittedName>
</protein>
<keyword evidence="3" id="KW-1185">Reference proteome</keyword>
<comment type="caution">
    <text evidence="2">The sequence shown here is derived from an EMBL/GenBank/DDBJ whole genome shotgun (WGS) entry which is preliminary data.</text>
</comment>
<dbReference type="InterPro" id="IPR014710">
    <property type="entry name" value="RmlC-like_jellyroll"/>
</dbReference>
<name>A0A2V3J6L9_9FLOR</name>
<dbReference type="CDD" id="cd05403">
    <property type="entry name" value="NT_KNTase_like"/>
    <property type="match status" value="1"/>
</dbReference>
<dbReference type="InterPro" id="IPR002934">
    <property type="entry name" value="Polymerase_NTP_transf_dom"/>
</dbReference>
<dbReference type="SUPFAM" id="SSF81301">
    <property type="entry name" value="Nucleotidyltransferase"/>
    <property type="match status" value="1"/>
</dbReference>
<dbReference type="Proteomes" id="UP000247409">
    <property type="component" value="Unassembled WGS sequence"/>
</dbReference>
<evidence type="ECO:0000313" key="3">
    <source>
        <dbReference type="Proteomes" id="UP000247409"/>
    </source>
</evidence>
<dbReference type="InterPro" id="IPR003347">
    <property type="entry name" value="JmjC_dom"/>
</dbReference>
<dbReference type="OrthoDB" id="47172at2759"/>
<feature type="domain" description="JmjC" evidence="1">
    <location>
        <begin position="500"/>
        <end position="656"/>
    </location>
</feature>
<dbReference type="Pfam" id="PF01909">
    <property type="entry name" value="NTP_transf_2"/>
    <property type="match status" value="1"/>
</dbReference>
<proteinExistence type="predicted"/>
<evidence type="ECO:0000313" key="2">
    <source>
        <dbReference type="EMBL" id="PXF50071.1"/>
    </source>
</evidence>
<dbReference type="EMBL" id="NBIV01000001">
    <property type="protein sequence ID" value="PXF50071.1"/>
    <property type="molecule type" value="Genomic_DNA"/>
</dbReference>
<dbReference type="Gene3D" id="2.60.120.10">
    <property type="entry name" value="Jelly Rolls"/>
    <property type="match status" value="1"/>
</dbReference>
<accession>A0A2V3J6L9</accession>
<dbReference type="PANTHER" id="PTHR12461:SF105">
    <property type="entry name" value="HYPOXIA-INDUCIBLE FACTOR 1-ALPHA INHIBITOR"/>
    <property type="match status" value="1"/>
</dbReference>
<gene>
    <name evidence="2" type="ORF">BWQ96_00231</name>
</gene>
<dbReference type="AlphaFoldDB" id="A0A2V3J6L9"/>
<dbReference type="GO" id="GO:0016779">
    <property type="term" value="F:nucleotidyltransferase activity"/>
    <property type="evidence" value="ECO:0007669"/>
    <property type="project" value="InterPro"/>
</dbReference>
<dbReference type="PROSITE" id="PS51184">
    <property type="entry name" value="JMJC"/>
    <property type="match status" value="1"/>
</dbReference>